<dbReference type="Proteomes" id="UP000579523">
    <property type="component" value="Unassembled WGS sequence"/>
</dbReference>
<name>A0A7W7PWT9_9ACTN</name>
<organism evidence="2 3">
    <name type="scientific">Streptomyces griseomycini</name>
    <dbReference type="NCBI Taxonomy" id="66895"/>
    <lineage>
        <taxon>Bacteria</taxon>
        <taxon>Bacillati</taxon>
        <taxon>Actinomycetota</taxon>
        <taxon>Actinomycetes</taxon>
        <taxon>Kitasatosporales</taxon>
        <taxon>Streptomycetaceae</taxon>
        <taxon>Streptomyces</taxon>
    </lineage>
</organism>
<reference evidence="2 3" key="1">
    <citation type="submission" date="2020-08" db="EMBL/GenBank/DDBJ databases">
        <title>Genomic Encyclopedia of Type Strains, Phase III (KMG-III): the genomes of soil and plant-associated and newly described type strains.</title>
        <authorList>
            <person name="Whitman W."/>
        </authorList>
    </citation>
    <scope>NUCLEOTIDE SEQUENCE [LARGE SCALE GENOMIC DNA]</scope>
    <source>
        <strain evidence="2 3">CECT 3273</strain>
    </source>
</reference>
<evidence type="ECO:0000256" key="1">
    <source>
        <dbReference type="SAM" id="MobiDB-lite"/>
    </source>
</evidence>
<dbReference type="RefSeq" id="WP_184828300.1">
    <property type="nucleotide sequence ID" value="NZ_BMTK01000037.1"/>
</dbReference>
<comment type="caution">
    <text evidence="2">The sequence shown here is derived from an EMBL/GenBank/DDBJ whole genome shotgun (WGS) entry which is preliminary data.</text>
</comment>
<dbReference type="AlphaFoldDB" id="A0A7W7PWT9"/>
<sequence length="184" mass="18984">MLPLTQAPGTQLLDVVDEVLLAGAPDEWEIEVLGRMLDDAGSACQIDEAGDGLEERVTPAVRGAVRQTIADAAAGTVAGSAAAPSPQRGRAYGRGPDPMRAHSEAIKAVECAALGRQRDHLLRPHVVGPVLRQVGAERCRPGRRRPAVSSADRGSGIGTAAVDAEPATLLGVSLPTVHELISGV</sequence>
<accession>A0A7W7PWT9</accession>
<evidence type="ECO:0000313" key="2">
    <source>
        <dbReference type="EMBL" id="MBB4902681.1"/>
    </source>
</evidence>
<gene>
    <name evidence="2" type="ORF">FHS37_006778</name>
</gene>
<feature type="region of interest" description="Disordered" evidence="1">
    <location>
        <begin position="75"/>
        <end position="99"/>
    </location>
</feature>
<evidence type="ECO:0000313" key="3">
    <source>
        <dbReference type="Proteomes" id="UP000579523"/>
    </source>
</evidence>
<protein>
    <submittedName>
        <fullName evidence="2">Uncharacterized protein</fullName>
    </submittedName>
</protein>
<keyword evidence="3" id="KW-1185">Reference proteome</keyword>
<dbReference type="EMBL" id="JACHJI010000018">
    <property type="protein sequence ID" value="MBB4902681.1"/>
    <property type="molecule type" value="Genomic_DNA"/>
</dbReference>
<proteinExistence type="predicted"/>